<dbReference type="PROSITE" id="PS51404">
    <property type="entry name" value="DYP_PEROXIDASE"/>
    <property type="match status" value="1"/>
</dbReference>
<dbReference type="GO" id="GO:0046872">
    <property type="term" value="F:metal ion binding"/>
    <property type="evidence" value="ECO:0007669"/>
    <property type="project" value="UniProtKB-KW"/>
</dbReference>
<feature type="compositionally biased region" description="Basic and acidic residues" evidence="8">
    <location>
        <begin position="208"/>
        <end position="224"/>
    </location>
</feature>
<evidence type="ECO:0000256" key="1">
    <source>
        <dbReference type="ARBA" id="ARBA00001970"/>
    </source>
</evidence>
<dbReference type="SUPFAM" id="SSF53300">
    <property type="entry name" value="vWA-like"/>
    <property type="match status" value="1"/>
</dbReference>
<name>A0AAW0FRH4_9APHY</name>
<keyword evidence="11" id="KW-1185">Reference proteome</keyword>
<keyword evidence="4" id="KW-0479">Metal-binding</keyword>
<dbReference type="EMBL" id="JASBNA010000039">
    <property type="protein sequence ID" value="KAK7681872.1"/>
    <property type="molecule type" value="Genomic_DNA"/>
</dbReference>
<evidence type="ECO:0000256" key="2">
    <source>
        <dbReference type="ARBA" id="ARBA00022559"/>
    </source>
</evidence>
<reference evidence="10 11" key="1">
    <citation type="submission" date="2022-09" db="EMBL/GenBank/DDBJ databases">
        <authorList>
            <person name="Palmer J.M."/>
        </authorList>
    </citation>
    <scope>NUCLEOTIDE SEQUENCE [LARGE SCALE GENOMIC DNA]</scope>
    <source>
        <strain evidence="10 11">DSM 7382</strain>
    </source>
</reference>
<protein>
    <recommendedName>
        <fullName evidence="9">VWFA domain-containing protein</fullName>
    </recommendedName>
</protein>
<evidence type="ECO:0000256" key="7">
    <source>
        <dbReference type="ARBA" id="ARBA00025737"/>
    </source>
</evidence>
<dbReference type="AlphaFoldDB" id="A0AAW0FRH4"/>
<keyword evidence="6" id="KW-0408">Iron</keyword>
<dbReference type="InterPro" id="IPR049509">
    <property type="entry name" value="DyP_N"/>
</dbReference>
<evidence type="ECO:0000256" key="6">
    <source>
        <dbReference type="ARBA" id="ARBA00023004"/>
    </source>
</evidence>
<dbReference type="CDD" id="cd00198">
    <property type="entry name" value="vWFA"/>
    <property type="match status" value="1"/>
</dbReference>
<dbReference type="SUPFAM" id="SSF54909">
    <property type="entry name" value="Dimeric alpha+beta barrel"/>
    <property type="match status" value="1"/>
</dbReference>
<gene>
    <name evidence="10" type="ORF">QCA50_015221</name>
</gene>
<dbReference type="InterPro" id="IPR036465">
    <property type="entry name" value="vWFA_dom_sf"/>
</dbReference>
<evidence type="ECO:0000313" key="10">
    <source>
        <dbReference type="EMBL" id="KAK7681872.1"/>
    </source>
</evidence>
<comment type="similarity">
    <text evidence="7">Belongs to the DyP-type peroxidase family.</text>
</comment>
<dbReference type="GO" id="GO:0020037">
    <property type="term" value="F:heme binding"/>
    <property type="evidence" value="ECO:0007669"/>
    <property type="project" value="InterPro"/>
</dbReference>
<dbReference type="Pfam" id="PF21105">
    <property type="entry name" value="DyP_N"/>
    <property type="match status" value="1"/>
</dbReference>
<comment type="caution">
    <text evidence="10">The sequence shown here is derived from an EMBL/GenBank/DDBJ whole genome shotgun (WGS) entry which is preliminary data.</text>
</comment>
<dbReference type="NCBIfam" id="TIGR01413">
    <property type="entry name" value="Dyp_perox_fam"/>
    <property type="match status" value="1"/>
</dbReference>
<evidence type="ECO:0000313" key="11">
    <source>
        <dbReference type="Proteomes" id="UP001385951"/>
    </source>
</evidence>
<proteinExistence type="inferred from homology"/>
<keyword evidence="3" id="KW-0349">Heme</keyword>
<keyword evidence="2" id="KW-0575">Peroxidase</keyword>
<dbReference type="SMART" id="SM00327">
    <property type="entry name" value="VWA"/>
    <property type="match status" value="1"/>
</dbReference>
<dbReference type="GO" id="GO:0005829">
    <property type="term" value="C:cytosol"/>
    <property type="evidence" value="ECO:0007669"/>
    <property type="project" value="TreeGrafter"/>
</dbReference>
<dbReference type="PANTHER" id="PTHR30521:SF4">
    <property type="entry name" value="DEFERROCHELATASE"/>
    <property type="match status" value="1"/>
</dbReference>
<dbReference type="Gene3D" id="3.40.50.410">
    <property type="entry name" value="von Willebrand factor, type A domain"/>
    <property type="match status" value="1"/>
</dbReference>
<dbReference type="PANTHER" id="PTHR30521">
    <property type="entry name" value="DEFERROCHELATASE/PEROXIDASE"/>
    <property type="match status" value="1"/>
</dbReference>
<dbReference type="InterPro" id="IPR006314">
    <property type="entry name" value="Dyp_peroxidase"/>
</dbReference>
<feature type="region of interest" description="Disordered" evidence="8">
    <location>
        <begin position="208"/>
        <end position="232"/>
    </location>
</feature>
<organism evidence="10 11">
    <name type="scientific">Cerrena zonata</name>
    <dbReference type="NCBI Taxonomy" id="2478898"/>
    <lineage>
        <taxon>Eukaryota</taxon>
        <taxon>Fungi</taxon>
        <taxon>Dikarya</taxon>
        <taxon>Basidiomycota</taxon>
        <taxon>Agaricomycotina</taxon>
        <taxon>Agaricomycetes</taxon>
        <taxon>Polyporales</taxon>
        <taxon>Cerrenaceae</taxon>
        <taxon>Cerrena</taxon>
    </lineage>
</organism>
<evidence type="ECO:0000256" key="3">
    <source>
        <dbReference type="ARBA" id="ARBA00022617"/>
    </source>
</evidence>
<accession>A0AAW0FRH4</accession>
<dbReference type="GO" id="GO:0004601">
    <property type="term" value="F:peroxidase activity"/>
    <property type="evidence" value="ECO:0007669"/>
    <property type="project" value="UniProtKB-KW"/>
</dbReference>
<keyword evidence="5" id="KW-0560">Oxidoreductase</keyword>
<dbReference type="InterPro" id="IPR011008">
    <property type="entry name" value="Dimeric_a/b-barrel"/>
</dbReference>
<evidence type="ECO:0000259" key="9">
    <source>
        <dbReference type="PROSITE" id="PS50234"/>
    </source>
</evidence>
<sequence>MADLPPTLKNLRNRTIIPRIRGPTPQLRQNLQFAAARTARFKAEDSFRAEEDLPDPANVQGDVYILFPKVAESFLFFWIDDAAKFKAALKQYNPTSSKEVTDNLVTISAAKERGEIANVVQSQIGFSRAGLNKLGWSDSVGDERFDGGSMRRDKPILGDGRQWDAIFDSGTVHGVFVIAAPDAKQRSQKSRDIKGIFGEGVSKFRNIDADRRPGENKGHEHFGYKDGVSQPSIRGLTEPRTGQLQCDPGVIIMGYKGDSVFDSTDPKVAKRPAWTKDGSLMVFRKLEQDVKGFEDYCKQNSDRWKGFWPPGTVGKDLTPQEGADLWGARMIGRWKSGCPVALSPYRDSTSIADDPDKVNNFDYTVENQTGPSDIRCPFVAHTRKTAPRNLDPYVDKKFLESALVVRGGMPYGKEYKDAPTDPNRGLAFVCYSSSITNGFFRQTTEFAGNNYFPSTSLIPTRHGQDPILGGPGDIFDVNLQGKSSIQPSQDDNDIVPGKEVTLRVTSKAGETLRVTGVAKREEVTTFKEDFFVTSRGGEYFFVPSIPTIQQIANGSPGGGGTTSKALDIVFLQDATGSQGPYIDSARDGIVNICNKLLASNKIDKDKLRFGLVAFRDYEPEDYSMLTETHDFTPNVNIIKSKLADLIPKGGGDGPEAQTAAMGDALKMPWREDAHKVVVLITDAPPHAIGESGDGFPQGTPDKQDPIKHTKDMAQKGIVLHVITCEPTLTKEYKYASSFYRARAQVTGGRVLPLSDASKLPDYILGSALETVALNGVLSNVKARITTNLMANRMSVHECADRLCKELNDDNVQIDCLHINDSYVDSDETRRNIDIWSTADSLDDARSKIKSADNTTLKTASTRSSADAAVKVAPIQRDHAMRMIMQTYASIQ</sequence>
<dbReference type="InterPro" id="IPR002035">
    <property type="entry name" value="VWF_A"/>
</dbReference>
<dbReference type="Pfam" id="PF00092">
    <property type="entry name" value="VWA"/>
    <property type="match status" value="1"/>
</dbReference>
<evidence type="ECO:0000256" key="4">
    <source>
        <dbReference type="ARBA" id="ARBA00022723"/>
    </source>
</evidence>
<evidence type="ECO:0000256" key="5">
    <source>
        <dbReference type="ARBA" id="ARBA00023002"/>
    </source>
</evidence>
<evidence type="ECO:0000256" key="8">
    <source>
        <dbReference type="SAM" id="MobiDB-lite"/>
    </source>
</evidence>
<dbReference type="PROSITE" id="PS50234">
    <property type="entry name" value="VWFA"/>
    <property type="match status" value="1"/>
</dbReference>
<comment type="cofactor">
    <cofactor evidence="1">
        <name>heme b</name>
        <dbReference type="ChEBI" id="CHEBI:60344"/>
    </cofactor>
</comment>
<feature type="domain" description="VWFA" evidence="9">
    <location>
        <begin position="567"/>
        <end position="768"/>
    </location>
</feature>
<dbReference type="Proteomes" id="UP001385951">
    <property type="component" value="Unassembled WGS sequence"/>
</dbReference>